<evidence type="ECO:0000256" key="3">
    <source>
        <dbReference type="ARBA" id="ARBA00023125"/>
    </source>
</evidence>
<dbReference type="SUPFAM" id="SSF47459">
    <property type="entry name" value="HLH, helix-loop-helix DNA-binding domain"/>
    <property type="match status" value="1"/>
</dbReference>
<dbReference type="GO" id="GO:1990837">
    <property type="term" value="F:sequence-specific double-stranded DNA binding"/>
    <property type="evidence" value="ECO:0007669"/>
    <property type="project" value="UniProtKB-ARBA"/>
</dbReference>
<dbReference type="PROSITE" id="PS50888">
    <property type="entry name" value="BHLH"/>
    <property type="match status" value="1"/>
</dbReference>
<dbReference type="InterPro" id="IPR036638">
    <property type="entry name" value="HLH_DNA-bd_sf"/>
</dbReference>
<dbReference type="Pfam" id="PF00010">
    <property type="entry name" value="HLH"/>
    <property type="match status" value="1"/>
</dbReference>
<sequence length="395" mass="41899">MVTSGASVASPTGMSLPQGMPPSPLSPSESIPQRRSAENRRSNKPIMEKRRRARINNCLNELKTLILDAMKKDPARHSKLEKADILEMTVKHLENMQRQQVALATATDPTVINKYRAGFSECAGEVGRFPGLEPAVKRRLLQHLAACLGNANTALAETGSGAQSPPPAANTPPTTPLQLHLVKSDASPNGTPTLSGAVNNTSNGIFFTTGSNGAGLQLVPTRLPNGDIALVLPSSRAGQLGQVVAEQQAEAVVKASPPPSPAPATSPSPLPMLIPIPQRTASTASATSSASASSFASTTSTSPTSYDHLSVHSPPQTQPHNLSTMHTLHRDAATSPAGSPELPIAYPPSPLSNSSNSCGYEIHSYTHEEHKPLALVTNRKKYEMMEVEEEPWRPW</sequence>
<proteinExistence type="predicted"/>
<dbReference type="AlphaFoldDB" id="A0A6J1RSK1"/>
<dbReference type="OrthoDB" id="6085656at2759"/>
<dbReference type="GeneID" id="113201720"/>
<dbReference type="PANTHER" id="PTHR10985">
    <property type="entry name" value="BASIC HELIX-LOOP-HELIX TRANSCRIPTION FACTOR, HES-RELATED"/>
    <property type="match status" value="1"/>
</dbReference>
<feature type="domain" description="Orange" evidence="8">
    <location>
        <begin position="115"/>
        <end position="144"/>
    </location>
</feature>
<feature type="compositionally biased region" description="Low complexity" evidence="6">
    <location>
        <begin position="275"/>
        <end position="305"/>
    </location>
</feature>
<evidence type="ECO:0000259" key="7">
    <source>
        <dbReference type="PROSITE" id="PS50888"/>
    </source>
</evidence>
<feature type="region of interest" description="Disordered" evidence="6">
    <location>
        <begin position="251"/>
        <end position="322"/>
    </location>
</feature>
<dbReference type="PROSITE" id="PS51054">
    <property type="entry name" value="ORANGE"/>
    <property type="match status" value="1"/>
</dbReference>
<dbReference type="Proteomes" id="UP000504606">
    <property type="component" value="Unplaced"/>
</dbReference>
<feature type="domain" description="BHLH" evidence="7">
    <location>
        <begin position="39"/>
        <end position="96"/>
    </location>
</feature>
<dbReference type="Pfam" id="PF07527">
    <property type="entry name" value="Hairy_orange"/>
    <property type="match status" value="1"/>
</dbReference>
<dbReference type="InterPro" id="IPR011598">
    <property type="entry name" value="bHLH_dom"/>
</dbReference>
<evidence type="ECO:0000256" key="2">
    <source>
        <dbReference type="ARBA" id="ARBA00023015"/>
    </source>
</evidence>
<feature type="compositionally biased region" description="Pro residues" evidence="6">
    <location>
        <begin position="256"/>
        <end position="274"/>
    </location>
</feature>
<evidence type="ECO:0000313" key="9">
    <source>
        <dbReference type="Proteomes" id="UP000504606"/>
    </source>
</evidence>
<feature type="compositionally biased region" description="Pro residues" evidence="6">
    <location>
        <begin position="164"/>
        <end position="175"/>
    </location>
</feature>
<dbReference type="FunFam" id="4.10.280.10:FF:000009">
    <property type="entry name" value="Transcription factor HES-1"/>
    <property type="match status" value="1"/>
</dbReference>
<keyword evidence="9" id="KW-1185">Reference proteome</keyword>
<keyword evidence="2" id="KW-0805">Transcription regulation</keyword>
<dbReference type="InterPro" id="IPR050370">
    <property type="entry name" value="HES_HEY"/>
</dbReference>
<keyword evidence="3" id="KW-0238">DNA-binding</keyword>
<feature type="region of interest" description="Disordered" evidence="6">
    <location>
        <begin position="157"/>
        <end position="176"/>
    </location>
</feature>
<dbReference type="SMART" id="SM00511">
    <property type="entry name" value="ORANGE"/>
    <property type="match status" value="1"/>
</dbReference>
<feature type="region of interest" description="Disordered" evidence="6">
    <location>
        <begin position="331"/>
        <end position="350"/>
    </location>
</feature>
<accession>A0A6J1RSK1</accession>
<dbReference type="InterPro" id="IPR003650">
    <property type="entry name" value="Orange_dom"/>
</dbReference>
<dbReference type="GO" id="GO:0046983">
    <property type="term" value="F:protein dimerization activity"/>
    <property type="evidence" value="ECO:0007669"/>
    <property type="project" value="InterPro"/>
</dbReference>
<name>A0A6J1RSK1_FRAOC</name>
<reference evidence="10" key="1">
    <citation type="submission" date="2025-08" db="UniProtKB">
        <authorList>
            <consortium name="RefSeq"/>
        </authorList>
    </citation>
    <scope>IDENTIFICATION</scope>
    <source>
        <tissue evidence="10">Whole organism</tissue>
    </source>
</reference>
<organism evidence="9 10">
    <name type="scientific">Frankliniella occidentalis</name>
    <name type="common">Western flower thrips</name>
    <name type="synonym">Euthrips occidentalis</name>
    <dbReference type="NCBI Taxonomy" id="133901"/>
    <lineage>
        <taxon>Eukaryota</taxon>
        <taxon>Metazoa</taxon>
        <taxon>Ecdysozoa</taxon>
        <taxon>Arthropoda</taxon>
        <taxon>Hexapoda</taxon>
        <taxon>Insecta</taxon>
        <taxon>Pterygota</taxon>
        <taxon>Neoptera</taxon>
        <taxon>Paraneoptera</taxon>
        <taxon>Thysanoptera</taxon>
        <taxon>Terebrantia</taxon>
        <taxon>Thripoidea</taxon>
        <taxon>Thripidae</taxon>
        <taxon>Frankliniella</taxon>
    </lineage>
</organism>
<feature type="compositionally biased region" description="Polar residues" evidence="6">
    <location>
        <begin position="313"/>
        <end position="322"/>
    </location>
</feature>
<evidence type="ECO:0000256" key="6">
    <source>
        <dbReference type="SAM" id="MobiDB-lite"/>
    </source>
</evidence>
<dbReference type="CDD" id="cd18913">
    <property type="entry name" value="bHLH-O_hairy_like"/>
    <property type="match status" value="1"/>
</dbReference>
<evidence type="ECO:0000256" key="1">
    <source>
        <dbReference type="ARBA" id="ARBA00004123"/>
    </source>
</evidence>
<protein>
    <submittedName>
        <fullName evidence="10">Protein hairy</fullName>
    </submittedName>
</protein>
<keyword evidence="5" id="KW-0539">Nucleus</keyword>
<evidence type="ECO:0000259" key="8">
    <source>
        <dbReference type="PROSITE" id="PS51054"/>
    </source>
</evidence>
<gene>
    <name evidence="10" type="primary">LOC113201720</name>
</gene>
<dbReference type="SUPFAM" id="SSF158457">
    <property type="entry name" value="Orange domain-like"/>
    <property type="match status" value="1"/>
</dbReference>
<evidence type="ECO:0000313" key="10">
    <source>
        <dbReference type="RefSeq" id="XP_026271383.1"/>
    </source>
</evidence>
<dbReference type="GO" id="GO:0006355">
    <property type="term" value="P:regulation of DNA-templated transcription"/>
    <property type="evidence" value="ECO:0007669"/>
    <property type="project" value="InterPro"/>
</dbReference>
<evidence type="ECO:0000256" key="4">
    <source>
        <dbReference type="ARBA" id="ARBA00023163"/>
    </source>
</evidence>
<dbReference type="Gene3D" id="6.10.250.980">
    <property type="match status" value="1"/>
</dbReference>
<dbReference type="GO" id="GO:0005634">
    <property type="term" value="C:nucleus"/>
    <property type="evidence" value="ECO:0007669"/>
    <property type="project" value="UniProtKB-SubCell"/>
</dbReference>
<comment type="subcellular location">
    <subcellularLocation>
        <location evidence="1">Nucleus</location>
    </subcellularLocation>
</comment>
<feature type="region of interest" description="Disordered" evidence="6">
    <location>
        <begin position="1"/>
        <end position="52"/>
    </location>
</feature>
<dbReference type="Gene3D" id="4.10.280.10">
    <property type="entry name" value="Helix-loop-helix DNA-binding domain"/>
    <property type="match status" value="1"/>
</dbReference>
<dbReference type="KEGG" id="foc:113201720"/>
<dbReference type="SMART" id="SM00353">
    <property type="entry name" value="HLH"/>
    <property type="match status" value="1"/>
</dbReference>
<feature type="compositionally biased region" description="Polar residues" evidence="6">
    <location>
        <begin position="1"/>
        <end position="15"/>
    </location>
</feature>
<keyword evidence="4" id="KW-0804">Transcription</keyword>
<evidence type="ECO:0000256" key="5">
    <source>
        <dbReference type="ARBA" id="ARBA00023242"/>
    </source>
</evidence>
<dbReference type="RefSeq" id="XP_026271383.1">
    <property type="nucleotide sequence ID" value="XM_026415598.2"/>
</dbReference>